<keyword evidence="2" id="KW-0812">Transmembrane</keyword>
<dbReference type="Pfam" id="PF03929">
    <property type="entry name" value="PepSY_TM"/>
    <property type="match status" value="1"/>
</dbReference>
<keyword evidence="2" id="KW-0472">Membrane</keyword>
<dbReference type="PANTHER" id="PTHR34219:SF4">
    <property type="entry name" value="PEPSY DOMAIN-CONTAINING PROTEIN"/>
    <property type="match status" value="1"/>
</dbReference>
<feature type="transmembrane region" description="Helical" evidence="2">
    <location>
        <begin position="380"/>
        <end position="399"/>
    </location>
</feature>
<sequence>MKGGFRQSMAWLHTWTGLLLGWLLFAIFVTGTSAYFQEEITRWMTPEVRSVPADPASGFVAATEWLKREAPGGSEWSIYSTGKRAAGLQLYWANGPDAPADAPTSARLVGTGTRVFARETLGGWFLYRFHYDLHYINWYWARWLVGIAAMAMLVAILSGIVTHKKILTDFFLLRLGKGQRSWLDAHNASSVLFLPFILMITYTGLVSLATHYMPWGIAANYADEGRFFEATAPWPVPGEKTGPAPLAPIGPMVEQAERRWGTAVGSVRILNPGDRSAQVIVSSAPDAGMSIGLRSLTFDGATGRPVGAQNPSGAATATEDTMIGIHAGRFASPLLRTLYFLSGLAGCVMVASGLILWTVKRRARLPDPERPHFGFRLVEKLNIAAIAGLPFGMAVYFLANRLLPLGIAGRSDQEIDSMFIAWGAVAVWALARPARRAWLETLAATALAFASVPLVNALTTDRSLVASLAAGDTVIAAFDGAMLLIAAGFGWAALKAARRGRAQDGRAAPRGSSTRAIPGAGTA</sequence>
<organism evidence="3">
    <name type="scientific">uncultured Sphingopyxis sp</name>
    <dbReference type="NCBI Taxonomy" id="310581"/>
    <lineage>
        <taxon>Bacteria</taxon>
        <taxon>Pseudomonadati</taxon>
        <taxon>Pseudomonadota</taxon>
        <taxon>Alphaproteobacteria</taxon>
        <taxon>Sphingomonadales</taxon>
        <taxon>Sphingomonadaceae</taxon>
        <taxon>Sphingopyxis</taxon>
        <taxon>environmental samples</taxon>
    </lineage>
</organism>
<evidence type="ECO:0000256" key="2">
    <source>
        <dbReference type="SAM" id="Phobius"/>
    </source>
</evidence>
<protein>
    <submittedName>
        <fullName evidence="3">Putative iron-regulated membrane protein</fullName>
    </submittedName>
</protein>
<gene>
    <name evidence="3" type="ORF">SPPYR_1395</name>
</gene>
<accession>A0A1Y5PV78</accession>
<feature type="transmembrane region" description="Helical" evidence="2">
    <location>
        <begin position="338"/>
        <end position="359"/>
    </location>
</feature>
<keyword evidence="2" id="KW-1133">Transmembrane helix</keyword>
<dbReference type="InterPro" id="IPR005625">
    <property type="entry name" value="PepSY-ass_TM"/>
</dbReference>
<evidence type="ECO:0000313" key="3">
    <source>
        <dbReference type="EMBL" id="SBV32515.1"/>
    </source>
</evidence>
<feature type="transmembrane region" description="Helical" evidence="2">
    <location>
        <begin position="415"/>
        <end position="431"/>
    </location>
</feature>
<dbReference type="AlphaFoldDB" id="A0A1Y5PV78"/>
<feature type="region of interest" description="Disordered" evidence="1">
    <location>
        <begin position="503"/>
        <end position="523"/>
    </location>
</feature>
<dbReference type="EMBL" id="LT598653">
    <property type="protein sequence ID" value="SBV32515.1"/>
    <property type="molecule type" value="Genomic_DNA"/>
</dbReference>
<evidence type="ECO:0000256" key="1">
    <source>
        <dbReference type="SAM" id="MobiDB-lite"/>
    </source>
</evidence>
<name>A0A1Y5PV78_9SPHN</name>
<dbReference type="PANTHER" id="PTHR34219">
    <property type="entry name" value="IRON-REGULATED INNER MEMBRANE PROTEIN-RELATED"/>
    <property type="match status" value="1"/>
</dbReference>
<feature type="transmembrane region" description="Helical" evidence="2">
    <location>
        <begin position="438"/>
        <end position="455"/>
    </location>
</feature>
<feature type="transmembrane region" description="Helical" evidence="2">
    <location>
        <begin position="140"/>
        <end position="161"/>
    </location>
</feature>
<dbReference type="KEGG" id="sphu:SPPYR_1395"/>
<proteinExistence type="predicted"/>
<feature type="transmembrane region" description="Helical" evidence="2">
    <location>
        <begin position="182"/>
        <end position="205"/>
    </location>
</feature>
<dbReference type="RefSeq" id="WP_295325730.1">
    <property type="nucleotide sequence ID" value="NZ_LT598653.1"/>
</dbReference>
<reference evidence="3" key="1">
    <citation type="submission" date="2016-03" db="EMBL/GenBank/DDBJ databases">
        <authorList>
            <person name="Ploux O."/>
        </authorList>
    </citation>
    <scope>NUCLEOTIDE SEQUENCE</scope>
    <source>
        <strain evidence="3">UC10</strain>
    </source>
</reference>
<feature type="transmembrane region" description="Helical" evidence="2">
    <location>
        <begin position="475"/>
        <end position="494"/>
    </location>
</feature>